<comment type="similarity">
    <text evidence="2 6">Belongs to the bacterial solute-binding protein 9 family.</text>
</comment>
<feature type="region of interest" description="Disordered" evidence="7">
    <location>
        <begin position="111"/>
        <end position="130"/>
    </location>
</feature>
<dbReference type="InterPro" id="IPR006127">
    <property type="entry name" value="ZnuA-like"/>
</dbReference>
<keyword evidence="10" id="KW-1185">Reference proteome</keyword>
<dbReference type="InterPro" id="IPR006128">
    <property type="entry name" value="Lipoprotein_PsaA-like"/>
</dbReference>
<dbReference type="PRINTS" id="PR00690">
    <property type="entry name" value="ADHESNFAMILY"/>
</dbReference>
<evidence type="ECO:0000256" key="7">
    <source>
        <dbReference type="SAM" id="MobiDB-lite"/>
    </source>
</evidence>
<evidence type="ECO:0000313" key="10">
    <source>
        <dbReference type="Proteomes" id="UP000501991"/>
    </source>
</evidence>
<dbReference type="GO" id="GO:0046872">
    <property type="term" value="F:metal ion binding"/>
    <property type="evidence" value="ECO:0007669"/>
    <property type="project" value="UniProtKB-KW"/>
</dbReference>
<evidence type="ECO:0000256" key="2">
    <source>
        <dbReference type="ARBA" id="ARBA00011028"/>
    </source>
</evidence>
<feature type="chain" id="PRO_5025482870" evidence="8">
    <location>
        <begin position="21"/>
        <end position="300"/>
    </location>
</feature>
<evidence type="ECO:0000313" key="9">
    <source>
        <dbReference type="EMBL" id="QID16287.1"/>
    </source>
</evidence>
<evidence type="ECO:0000256" key="6">
    <source>
        <dbReference type="RuleBase" id="RU003512"/>
    </source>
</evidence>
<dbReference type="GO" id="GO:0007155">
    <property type="term" value="P:cell adhesion"/>
    <property type="evidence" value="ECO:0007669"/>
    <property type="project" value="InterPro"/>
</dbReference>
<organism evidence="9 10">
    <name type="scientific">Nitrogeniibacter mangrovi</name>
    <dbReference type="NCBI Taxonomy" id="2016596"/>
    <lineage>
        <taxon>Bacteria</taxon>
        <taxon>Pseudomonadati</taxon>
        <taxon>Pseudomonadota</taxon>
        <taxon>Betaproteobacteria</taxon>
        <taxon>Rhodocyclales</taxon>
        <taxon>Zoogloeaceae</taxon>
        <taxon>Nitrogeniibacter</taxon>
    </lineage>
</organism>
<name>A0A6C1AY72_9RHOO</name>
<protein>
    <submittedName>
        <fullName evidence="9">Zinc ABC transporter solute-binding protein</fullName>
    </submittedName>
</protein>
<keyword evidence="5 8" id="KW-0732">Signal</keyword>
<dbReference type="PANTHER" id="PTHR42953:SF1">
    <property type="entry name" value="METAL-BINDING PROTEIN HI_0362-RELATED"/>
    <property type="match status" value="1"/>
</dbReference>
<feature type="signal peptide" evidence="8">
    <location>
        <begin position="1"/>
        <end position="20"/>
    </location>
</feature>
<dbReference type="Pfam" id="PF01297">
    <property type="entry name" value="ZnuA"/>
    <property type="match status" value="1"/>
</dbReference>
<dbReference type="InterPro" id="IPR050492">
    <property type="entry name" value="Bact_metal-bind_prot9"/>
</dbReference>
<dbReference type="EMBL" id="CP048836">
    <property type="protein sequence ID" value="QID16287.1"/>
    <property type="molecule type" value="Genomic_DNA"/>
</dbReference>
<dbReference type="PRINTS" id="PR00691">
    <property type="entry name" value="ADHESINB"/>
</dbReference>
<dbReference type="Proteomes" id="UP000501991">
    <property type="component" value="Chromosome"/>
</dbReference>
<dbReference type="PANTHER" id="PTHR42953">
    <property type="entry name" value="HIGH-AFFINITY ZINC UPTAKE SYSTEM PROTEIN ZNUA-RELATED"/>
    <property type="match status" value="1"/>
</dbReference>
<dbReference type="InterPro" id="IPR006129">
    <property type="entry name" value="AdhesinB"/>
</dbReference>
<evidence type="ECO:0000256" key="4">
    <source>
        <dbReference type="ARBA" id="ARBA00022723"/>
    </source>
</evidence>
<comment type="subcellular location">
    <subcellularLocation>
        <location evidence="1">Cell envelope</location>
    </subcellularLocation>
</comment>
<keyword evidence="3 6" id="KW-0813">Transport</keyword>
<feature type="compositionally biased region" description="Basic and acidic residues" evidence="7">
    <location>
        <begin position="116"/>
        <end position="130"/>
    </location>
</feature>
<dbReference type="RefSeq" id="WP_173763455.1">
    <property type="nucleotide sequence ID" value="NZ_CP048836.1"/>
</dbReference>
<sequence length="300" mass="32087">MKHAILALTLAFALVTGAQADPALRVLTSFTILKDFAEQVGGDRVAVTTLVGFDQDAHAFDPRASDIRRISEADLVIVNGLGFDPWMARMLASARFAGPVVVASKGVTPLQAGHAPGHEDDGHAGHAHGDADPHAWLDVRNAMLYVDNIAAALAAADPAGADHYRQRASAYRARLAELDTRLRARFGALPEARRTVVTPHDAFGYFAHAYGLRFLAPAGIANEAAPSARAVAELIEQLRALKVDRVFLETLTDDRLIERIGRETGARVGGTLYADALSRRDGADTYVGLMEHDLAMLAGP</sequence>
<dbReference type="GO" id="GO:0030001">
    <property type="term" value="P:metal ion transport"/>
    <property type="evidence" value="ECO:0007669"/>
    <property type="project" value="InterPro"/>
</dbReference>
<dbReference type="AlphaFoldDB" id="A0A6C1AY72"/>
<dbReference type="SUPFAM" id="SSF53807">
    <property type="entry name" value="Helical backbone' metal receptor"/>
    <property type="match status" value="1"/>
</dbReference>
<evidence type="ECO:0000256" key="5">
    <source>
        <dbReference type="ARBA" id="ARBA00022729"/>
    </source>
</evidence>
<gene>
    <name evidence="9" type="ORF">G3580_00795</name>
</gene>
<evidence type="ECO:0000256" key="3">
    <source>
        <dbReference type="ARBA" id="ARBA00022448"/>
    </source>
</evidence>
<evidence type="ECO:0000256" key="1">
    <source>
        <dbReference type="ARBA" id="ARBA00004196"/>
    </source>
</evidence>
<dbReference type="GO" id="GO:0030313">
    <property type="term" value="C:cell envelope"/>
    <property type="evidence" value="ECO:0007669"/>
    <property type="project" value="UniProtKB-SubCell"/>
</dbReference>
<evidence type="ECO:0000256" key="8">
    <source>
        <dbReference type="SAM" id="SignalP"/>
    </source>
</evidence>
<keyword evidence="4" id="KW-0479">Metal-binding</keyword>
<accession>A0A6C1AY72</accession>
<reference evidence="9 10" key="1">
    <citation type="submission" date="2020-02" db="EMBL/GenBank/DDBJ databases">
        <title>Nitrogenibacter mangrovi gen. nov., sp. nov. isolated from mangrove sediment, a denitrifying betaproteobacterium.</title>
        <authorList>
            <person name="Liao H."/>
            <person name="Tian Y."/>
        </authorList>
    </citation>
    <scope>NUCLEOTIDE SEQUENCE [LARGE SCALE GENOMIC DNA]</scope>
    <source>
        <strain evidence="9 10">M9-3-2</strain>
    </source>
</reference>
<proteinExistence type="inferred from homology"/>
<dbReference type="KEGG" id="azq:G3580_00795"/>
<dbReference type="Gene3D" id="3.40.50.1980">
    <property type="entry name" value="Nitrogenase molybdenum iron protein domain"/>
    <property type="match status" value="2"/>
</dbReference>